<sequence>MSRTIETGLAGASSLHANTKKRQKQQAVLRRCGLLALVCALCFLTAHLVMLLTRHLPFEDVRLRTDLGGMVIAALLPCLVLAGFAGLRYRWGLMLCLGACAAAALTTALPL</sequence>
<feature type="transmembrane region" description="Helical" evidence="1">
    <location>
        <begin position="32"/>
        <end position="52"/>
    </location>
</feature>
<keyword evidence="1" id="KW-0812">Transmembrane</keyword>
<accession>A0A4Y3TP78</accession>
<keyword evidence="3" id="KW-1185">Reference proteome</keyword>
<keyword evidence="1" id="KW-0472">Membrane</keyword>
<dbReference type="OrthoDB" id="7225724at2"/>
<gene>
    <name evidence="2" type="ORF">AOR01nite_13040</name>
</gene>
<evidence type="ECO:0000256" key="1">
    <source>
        <dbReference type="SAM" id="Phobius"/>
    </source>
</evidence>
<evidence type="ECO:0000313" key="3">
    <source>
        <dbReference type="Proteomes" id="UP000317617"/>
    </source>
</evidence>
<dbReference type="EMBL" id="BJMU01000005">
    <property type="protein sequence ID" value="GEB82827.1"/>
    <property type="molecule type" value="Genomic_DNA"/>
</dbReference>
<feature type="transmembrane region" description="Helical" evidence="1">
    <location>
        <begin position="67"/>
        <end position="84"/>
    </location>
</feature>
<feature type="transmembrane region" description="Helical" evidence="1">
    <location>
        <begin position="91"/>
        <end position="109"/>
    </location>
</feature>
<organism evidence="2 3">
    <name type="scientific">Acetobacter orleanensis</name>
    <dbReference type="NCBI Taxonomy" id="104099"/>
    <lineage>
        <taxon>Bacteria</taxon>
        <taxon>Pseudomonadati</taxon>
        <taxon>Pseudomonadota</taxon>
        <taxon>Alphaproteobacteria</taxon>
        <taxon>Acetobacterales</taxon>
        <taxon>Acetobacteraceae</taxon>
        <taxon>Acetobacter</taxon>
    </lineage>
</organism>
<keyword evidence="1" id="KW-1133">Transmembrane helix</keyword>
<comment type="caution">
    <text evidence="2">The sequence shown here is derived from an EMBL/GenBank/DDBJ whole genome shotgun (WGS) entry which is preliminary data.</text>
</comment>
<name>A0A4Y3TP78_9PROT</name>
<dbReference type="RefSeq" id="WP_048835429.1">
    <property type="nucleotide sequence ID" value="NZ_BJMU01000005.1"/>
</dbReference>
<reference evidence="2 3" key="1">
    <citation type="submission" date="2019-06" db="EMBL/GenBank/DDBJ databases">
        <title>Whole genome shotgun sequence of Acetobacter orleanensis NBRC 13752.</title>
        <authorList>
            <person name="Hosoyama A."/>
            <person name="Uohara A."/>
            <person name="Ohji S."/>
            <person name="Ichikawa N."/>
        </authorList>
    </citation>
    <scope>NUCLEOTIDE SEQUENCE [LARGE SCALE GENOMIC DNA]</scope>
    <source>
        <strain evidence="2 3">NBRC 13752</strain>
    </source>
</reference>
<protein>
    <submittedName>
        <fullName evidence="2">Uncharacterized protein</fullName>
    </submittedName>
</protein>
<evidence type="ECO:0000313" key="2">
    <source>
        <dbReference type="EMBL" id="GEB82827.1"/>
    </source>
</evidence>
<dbReference type="AlphaFoldDB" id="A0A4Y3TP78"/>
<dbReference type="Proteomes" id="UP000317617">
    <property type="component" value="Unassembled WGS sequence"/>
</dbReference>
<proteinExistence type="predicted"/>
<dbReference type="STRING" id="104099.AD949_10790"/>